<dbReference type="InterPro" id="IPR002736">
    <property type="entry name" value="CitG"/>
</dbReference>
<keyword evidence="3 5" id="KW-0547">Nucleotide-binding</keyword>
<gene>
    <name evidence="5 6" type="primary">mdcB</name>
    <name evidence="6" type="ORF">D3871_27480</name>
</gene>
<reference evidence="7" key="1">
    <citation type="submission" date="2018-09" db="EMBL/GenBank/DDBJ databases">
        <authorList>
            <person name="Zhu H."/>
        </authorList>
    </citation>
    <scope>NUCLEOTIDE SEQUENCE [LARGE SCALE GENOMIC DNA]</scope>
    <source>
        <strain evidence="7">K1R23-30</strain>
    </source>
</reference>
<dbReference type="InterPro" id="IPR017555">
    <property type="entry name" value="TriPribosyl-deP-CoA_syn"/>
</dbReference>
<protein>
    <recommendedName>
        <fullName evidence="5">Probable 2-(5''-triphosphoribosyl)-3'-dephosphocoenzyme-A synthase</fullName>
        <shortName evidence="5">2-(5''-triphosphoribosyl)-3'-dephospho-CoA synthase</shortName>
        <ecNumber evidence="5">2.4.2.52</ecNumber>
    </recommendedName>
</protein>
<name>A0A3A3FGU7_9BURK</name>
<comment type="caution">
    <text evidence="6">The sequence shown here is derived from an EMBL/GenBank/DDBJ whole genome shotgun (WGS) entry which is preliminary data.</text>
</comment>
<evidence type="ECO:0000256" key="4">
    <source>
        <dbReference type="ARBA" id="ARBA00022840"/>
    </source>
</evidence>
<organism evidence="6 7">
    <name type="scientific">Noviherbaspirillum saxi</name>
    <dbReference type="NCBI Taxonomy" id="2320863"/>
    <lineage>
        <taxon>Bacteria</taxon>
        <taxon>Pseudomonadati</taxon>
        <taxon>Pseudomonadota</taxon>
        <taxon>Betaproteobacteria</taxon>
        <taxon>Burkholderiales</taxon>
        <taxon>Oxalobacteraceae</taxon>
        <taxon>Noviherbaspirillum</taxon>
    </lineage>
</organism>
<dbReference type="EMBL" id="QYUO01000003">
    <property type="protein sequence ID" value="RJF92367.1"/>
    <property type="molecule type" value="Genomic_DNA"/>
</dbReference>
<dbReference type="EC" id="2.4.2.52" evidence="5"/>
<dbReference type="Proteomes" id="UP000265955">
    <property type="component" value="Unassembled WGS sequence"/>
</dbReference>
<keyword evidence="4 5" id="KW-0067">ATP-binding</keyword>
<dbReference type="PANTHER" id="PTHR30201">
    <property type="entry name" value="TRIPHOSPHORIBOSYL-DEPHOSPHO-COA SYNTHASE"/>
    <property type="match status" value="1"/>
</dbReference>
<dbReference type="NCBIfam" id="TIGR03132">
    <property type="entry name" value="malonate_mdcB"/>
    <property type="match status" value="1"/>
</dbReference>
<dbReference type="GO" id="GO:0005524">
    <property type="term" value="F:ATP binding"/>
    <property type="evidence" value="ECO:0007669"/>
    <property type="project" value="UniProtKB-KW"/>
</dbReference>
<dbReference type="PANTHER" id="PTHR30201:SF2">
    <property type="entry name" value="2-(5''-TRIPHOSPHORIBOSYL)-3'-DEPHOSPHOCOENZYME-A SYNTHASE"/>
    <property type="match status" value="1"/>
</dbReference>
<proteinExistence type="inferred from homology"/>
<evidence type="ECO:0000256" key="5">
    <source>
        <dbReference type="HAMAP-Rule" id="MF_01883"/>
    </source>
</evidence>
<sequence length="306" mass="32882">MHVNAESRAPDTLSGYTSAVSSNRGICRQDRTFCHDIARLAVHCLYTELALYPKPGLVSLIDNGSHEDMSASTFLRSLFALRHYFVRITLAGISGASFETLKQLGIDAERRMLAATAGVNTHRGAIFCLGMLCAAAGHCKAEGNDLSAADIRQTLLSQWGSALAAHTHCTAPTSHGQRMSAVHTVGGAREEMAQGLPSLFDVALPALRRTLADGRSPHAARIDALFSLMAHMSDTNVYHRGGLTGAELVRSHARAFLKQGGTAHPEWRSTAVALHELFSQKKLSPGGAADLLAATCFVHHLYQDFI</sequence>
<evidence type="ECO:0000256" key="3">
    <source>
        <dbReference type="ARBA" id="ARBA00022741"/>
    </source>
</evidence>
<evidence type="ECO:0000313" key="7">
    <source>
        <dbReference type="Proteomes" id="UP000265955"/>
    </source>
</evidence>
<comment type="catalytic activity">
    <reaction evidence="1 5">
        <text>3'-dephospho-CoA + ATP = 2'-(5''-triphospho-alpha-D-ribosyl)-3'-dephospho-CoA + adenine</text>
        <dbReference type="Rhea" id="RHEA:15117"/>
        <dbReference type="ChEBI" id="CHEBI:16708"/>
        <dbReference type="ChEBI" id="CHEBI:30616"/>
        <dbReference type="ChEBI" id="CHEBI:57328"/>
        <dbReference type="ChEBI" id="CHEBI:61378"/>
        <dbReference type="EC" id="2.4.2.52"/>
    </reaction>
</comment>
<comment type="function">
    <text evidence="5">Involved in the formation of 2-(5''-phosphoribosyl)-3'-dephosphocoenzyme-A, the prosthetic group of the acyl-carrier protein of the malonate decarboxylase.</text>
</comment>
<evidence type="ECO:0000256" key="2">
    <source>
        <dbReference type="ARBA" id="ARBA00022679"/>
    </source>
</evidence>
<dbReference type="AlphaFoldDB" id="A0A3A3FGU7"/>
<evidence type="ECO:0000256" key="1">
    <source>
        <dbReference type="ARBA" id="ARBA00001210"/>
    </source>
</evidence>
<keyword evidence="7" id="KW-1185">Reference proteome</keyword>
<dbReference type="GO" id="GO:0046917">
    <property type="term" value="F:triphosphoribosyl-dephospho-CoA synthase activity"/>
    <property type="evidence" value="ECO:0007669"/>
    <property type="project" value="UniProtKB-UniRule"/>
</dbReference>
<keyword evidence="2 5" id="KW-0808">Transferase</keyword>
<evidence type="ECO:0000313" key="6">
    <source>
        <dbReference type="EMBL" id="RJF92367.1"/>
    </source>
</evidence>
<dbReference type="HAMAP" id="MF_01883">
    <property type="entry name" value="MdcB"/>
    <property type="match status" value="1"/>
</dbReference>
<dbReference type="Gene3D" id="1.10.4200.10">
    <property type="entry name" value="Triphosphoribosyl-dephospho-CoA protein"/>
    <property type="match status" value="1"/>
</dbReference>
<accession>A0A3A3FGU7</accession>
<dbReference type="GO" id="GO:0051191">
    <property type="term" value="P:prosthetic group biosynthetic process"/>
    <property type="evidence" value="ECO:0007669"/>
    <property type="project" value="TreeGrafter"/>
</dbReference>
<dbReference type="OrthoDB" id="114886at2"/>
<dbReference type="GO" id="GO:0016757">
    <property type="term" value="F:glycosyltransferase activity"/>
    <property type="evidence" value="ECO:0007669"/>
    <property type="project" value="UniProtKB-KW"/>
</dbReference>
<dbReference type="Pfam" id="PF01874">
    <property type="entry name" value="CitG"/>
    <property type="match status" value="1"/>
</dbReference>
<keyword evidence="6" id="KW-0328">Glycosyltransferase</keyword>
<comment type="similarity">
    <text evidence="5">Belongs to the CitG/MdcB family.</text>
</comment>